<protein>
    <submittedName>
        <fullName evidence="2">Uncharacterized protein</fullName>
    </submittedName>
</protein>
<keyword evidence="1" id="KW-0812">Transmembrane</keyword>
<evidence type="ECO:0000313" key="2">
    <source>
        <dbReference type="EMBL" id="MBT9312441.1"/>
    </source>
</evidence>
<keyword evidence="1" id="KW-0472">Membrane</keyword>
<reference evidence="2 3" key="1">
    <citation type="journal article" date="2021" name="Mar. Drugs">
        <title>Genome Reduction and Secondary Metabolism of the Marine Sponge-Associated Cyanobacterium Leptothoe.</title>
        <authorList>
            <person name="Konstantinou D."/>
            <person name="Popin R.V."/>
            <person name="Fewer D.P."/>
            <person name="Sivonen K."/>
            <person name="Gkelis S."/>
        </authorList>
    </citation>
    <scope>NUCLEOTIDE SEQUENCE [LARGE SCALE GENOMIC DNA]</scope>
    <source>
        <strain evidence="2 3">TAU-MAC 1615</strain>
    </source>
</reference>
<dbReference type="RefSeq" id="WP_215618338.1">
    <property type="nucleotide sequence ID" value="NZ_JADOER010000008.1"/>
</dbReference>
<proteinExistence type="predicted"/>
<keyword evidence="3" id="KW-1185">Reference proteome</keyword>
<evidence type="ECO:0000313" key="3">
    <source>
        <dbReference type="Proteomes" id="UP001196661"/>
    </source>
</evidence>
<sequence length="136" mass="14504">MTIAKSPPSTETATIATADAVNEHRIALESKLSNLASYATHGALSLWHQYRPVTNDKTQAVWQLLRTTQPVHLLLAAALAVLAIALITLVTVFNGLIILLLKIAALGLAAVAVGQWVVRGFDWADGQLPSTLDGQE</sequence>
<keyword evidence="1" id="KW-1133">Transmembrane helix</keyword>
<dbReference type="Proteomes" id="UP001196661">
    <property type="component" value="Unassembled WGS sequence"/>
</dbReference>
<organism evidence="2 3">
    <name type="scientific">Leptothoe kymatousa TAU-MAC 1615</name>
    <dbReference type="NCBI Taxonomy" id="2364775"/>
    <lineage>
        <taxon>Bacteria</taxon>
        <taxon>Bacillati</taxon>
        <taxon>Cyanobacteriota</taxon>
        <taxon>Cyanophyceae</taxon>
        <taxon>Nodosilineales</taxon>
        <taxon>Cymatolegaceae</taxon>
        <taxon>Leptothoe</taxon>
        <taxon>Leptothoe kymatousa</taxon>
    </lineage>
</organism>
<comment type="caution">
    <text evidence="2">The sequence shown here is derived from an EMBL/GenBank/DDBJ whole genome shotgun (WGS) entry which is preliminary data.</text>
</comment>
<gene>
    <name evidence="2" type="ORF">IXB28_09510</name>
</gene>
<feature type="transmembrane region" description="Helical" evidence="1">
    <location>
        <begin position="96"/>
        <end position="118"/>
    </location>
</feature>
<accession>A0ABS5Y3S1</accession>
<feature type="transmembrane region" description="Helical" evidence="1">
    <location>
        <begin position="71"/>
        <end position="90"/>
    </location>
</feature>
<dbReference type="EMBL" id="JADOER010000008">
    <property type="protein sequence ID" value="MBT9312441.1"/>
    <property type="molecule type" value="Genomic_DNA"/>
</dbReference>
<name>A0ABS5Y3S1_9CYAN</name>
<evidence type="ECO:0000256" key="1">
    <source>
        <dbReference type="SAM" id="Phobius"/>
    </source>
</evidence>